<dbReference type="AlphaFoldDB" id="A0A8H6YVD2"/>
<comment type="caution">
    <text evidence="3">The sequence shown here is derived from an EMBL/GenBank/DDBJ whole genome shotgun (WGS) entry which is preliminary data.</text>
</comment>
<sequence length="419" mass="47260">MPADHVKGIANNPTGGNQHSSQPLVKQYPDLPKWIQEYINDGRKQDDIPRELLADHGITISIRSIERIIKNHKIRTTRHSGLTDVEKGAAILAITEEDPLARWGGRKIKEKLSVKGIHIPRKFIDDIRGAVNRDASDMRKPGAKKVHTRGLWSAGPNEEWCIDGHEKILLCMGISVYGIDDKYAREELNLWALPISRTADIPPVLYLLTVREKKGMPLQATSDMGSETGQLAAVQTSLRQIYLPDLELDTIPAHRSVKSVYNITHERGWRPIWEKELANVKHSYETGKIAAGFHPNDPIHEGVALWLWAKIVQLHLDNLKREHSRHHVRFQKNSLLPTGGTHGDFYRHPERFGGRDQLIPVDLTIVDSLIEKHMPPRLFQFGTDEMVALCESLYAAIGSPEVSAVNGWAVFTAMIDQLK</sequence>
<accession>A0A8H6YVD2</accession>
<dbReference type="PANTHER" id="PTHR46177:SF1">
    <property type="entry name" value="INTEGRASE CATALYTIC DOMAIN-CONTAINING PROTEIN"/>
    <property type="match status" value="1"/>
</dbReference>
<feature type="region of interest" description="Disordered" evidence="1">
    <location>
        <begin position="1"/>
        <end position="25"/>
    </location>
</feature>
<proteinExistence type="predicted"/>
<keyword evidence="4" id="KW-1185">Reference proteome</keyword>
<dbReference type="Pfam" id="PF24764">
    <property type="entry name" value="rva_4"/>
    <property type="match status" value="1"/>
</dbReference>
<evidence type="ECO:0000313" key="4">
    <source>
        <dbReference type="Proteomes" id="UP000620124"/>
    </source>
</evidence>
<evidence type="ECO:0000259" key="2">
    <source>
        <dbReference type="Pfam" id="PF24764"/>
    </source>
</evidence>
<dbReference type="InterPro" id="IPR058913">
    <property type="entry name" value="Integrase_dom_put"/>
</dbReference>
<dbReference type="OrthoDB" id="5392716at2759"/>
<organism evidence="3 4">
    <name type="scientific">Mycena venus</name>
    <dbReference type="NCBI Taxonomy" id="2733690"/>
    <lineage>
        <taxon>Eukaryota</taxon>
        <taxon>Fungi</taxon>
        <taxon>Dikarya</taxon>
        <taxon>Basidiomycota</taxon>
        <taxon>Agaricomycotina</taxon>
        <taxon>Agaricomycetes</taxon>
        <taxon>Agaricomycetidae</taxon>
        <taxon>Agaricales</taxon>
        <taxon>Marasmiineae</taxon>
        <taxon>Mycenaceae</taxon>
        <taxon>Mycena</taxon>
    </lineage>
</organism>
<gene>
    <name evidence="3" type="ORF">MVEN_00324000</name>
</gene>
<protein>
    <recommendedName>
        <fullName evidence="2">Integrase core domain-containing protein</fullName>
    </recommendedName>
</protein>
<name>A0A8H6YVD2_9AGAR</name>
<feature type="domain" description="Integrase core" evidence="2">
    <location>
        <begin position="154"/>
        <end position="333"/>
    </location>
</feature>
<dbReference type="Proteomes" id="UP000620124">
    <property type="component" value="Unassembled WGS sequence"/>
</dbReference>
<evidence type="ECO:0000256" key="1">
    <source>
        <dbReference type="SAM" id="MobiDB-lite"/>
    </source>
</evidence>
<reference evidence="3" key="1">
    <citation type="submission" date="2020-05" db="EMBL/GenBank/DDBJ databases">
        <title>Mycena genomes resolve the evolution of fungal bioluminescence.</title>
        <authorList>
            <person name="Tsai I.J."/>
        </authorList>
    </citation>
    <scope>NUCLEOTIDE SEQUENCE</scope>
    <source>
        <strain evidence="3">CCC161011</strain>
    </source>
</reference>
<dbReference type="PANTHER" id="PTHR46177">
    <property type="entry name" value="INTEGRASE CATALYTIC DOMAIN-CONTAINING PROTEIN"/>
    <property type="match status" value="1"/>
</dbReference>
<feature type="compositionally biased region" description="Polar residues" evidence="1">
    <location>
        <begin position="11"/>
        <end position="24"/>
    </location>
</feature>
<evidence type="ECO:0000313" key="3">
    <source>
        <dbReference type="EMBL" id="KAF7364550.1"/>
    </source>
</evidence>
<dbReference type="EMBL" id="JACAZI010000003">
    <property type="protein sequence ID" value="KAF7364550.1"/>
    <property type="molecule type" value="Genomic_DNA"/>
</dbReference>